<dbReference type="EMBL" id="BKCJ011845465">
    <property type="protein sequence ID" value="GFD57827.1"/>
    <property type="molecule type" value="Genomic_DNA"/>
</dbReference>
<gene>
    <name evidence="1" type="ORF">Tci_929796</name>
</gene>
<name>A0A699XDU0_TANCI</name>
<protein>
    <submittedName>
        <fullName evidence="1">Uncharacterized protein</fullName>
    </submittedName>
</protein>
<dbReference type="AlphaFoldDB" id="A0A699XDU0"/>
<feature type="non-terminal residue" evidence="1">
    <location>
        <position position="1"/>
    </location>
</feature>
<evidence type="ECO:0000313" key="1">
    <source>
        <dbReference type="EMBL" id="GFD57827.1"/>
    </source>
</evidence>
<sequence length="87" mass="9256">GAGDLGDADLGPRRLIFVPLVDRIGLRLLHRLDDVAVLDVGQAHEHRQHDDGDGDAAVEALVLGLGADFEFHGRRSAANAGREPVKS</sequence>
<proteinExistence type="predicted"/>
<comment type="caution">
    <text evidence="1">The sequence shown here is derived from an EMBL/GenBank/DDBJ whole genome shotgun (WGS) entry which is preliminary data.</text>
</comment>
<reference evidence="1" key="1">
    <citation type="journal article" date="2019" name="Sci. Rep.">
        <title>Draft genome of Tanacetum cinerariifolium, the natural source of mosquito coil.</title>
        <authorList>
            <person name="Yamashiro T."/>
            <person name="Shiraishi A."/>
            <person name="Satake H."/>
            <person name="Nakayama K."/>
        </authorList>
    </citation>
    <scope>NUCLEOTIDE SEQUENCE</scope>
</reference>
<organism evidence="1">
    <name type="scientific">Tanacetum cinerariifolium</name>
    <name type="common">Dalmatian daisy</name>
    <name type="synonym">Chrysanthemum cinerariifolium</name>
    <dbReference type="NCBI Taxonomy" id="118510"/>
    <lineage>
        <taxon>Eukaryota</taxon>
        <taxon>Viridiplantae</taxon>
        <taxon>Streptophyta</taxon>
        <taxon>Embryophyta</taxon>
        <taxon>Tracheophyta</taxon>
        <taxon>Spermatophyta</taxon>
        <taxon>Magnoliopsida</taxon>
        <taxon>eudicotyledons</taxon>
        <taxon>Gunneridae</taxon>
        <taxon>Pentapetalae</taxon>
        <taxon>asterids</taxon>
        <taxon>campanulids</taxon>
        <taxon>Asterales</taxon>
        <taxon>Asteraceae</taxon>
        <taxon>Asteroideae</taxon>
        <taxon>Anthemideae</taxon>
        <taxon>Anthemidinae</taxon>
        <taxon>Tanacetum</taxon>
    </lineage>
</organism>
<feature type="non-terminal residue" evidence="1">
    <location>
        <position position="87"/>
    </location>
</feature>
<accession>A0A699XDU0</accession>